<evidence type="ECO:0000313" key="1">
    <source>
        <dbReference type="EMBL" id="EJK76476.1"/>
    </source>
</evidence>
<dbReference type="InterPro" id="IPR043136">
    <property type="entry name" value="B30.2/SPRY_sf"/>
</dbReference>
<organism evidence="1 2">
    <name type="scientific">Thalassiosira oceanica</name>
    <name type="common">Marine diatom</name>
    <dbReference type="NCBI Taxonomy" id="159749"/>
    <lineage>
        <taxon>Eukaryota</taxon>
        <taxon>Sar</taxon>
        <taxon>Stramenopiles</taxon>
        <taxon>Ochrophyta</taxon>
        <taxon>Bacillariophyta</taxon>
        <taxon>Coscinodiscophyceae</taxon>
        <taxon>Thalassiosirophycidae</taxon>
        <taxon>Thalassiosirales</taxon>
        <taxon>Thalassiosiraceae</taxon>
        <taxon>Thalassiosira</taxon>
    </lineage>
</organism>
<reference evidence="1 2" key="1">
    <citation type="journal article" date="2012" name="Genome Biol.">
        <title>Genome and low-iron response of an oceanic diatom adapted to chronic iron limitation.</title>
        <authorList>
            <person name="Lommer M."/>
            <person name="Specht M."/>
            <person name="Roy A.S."/>
            <person name="Kraemer L."/>
            <person name="Andreson R."/>
            <person name="Gutowska M.A."/>
            <person name="Wolf J."/>
            <person name="Bergner S.V."/>
            <person name="Schilhabel M.B."/>
            <person name="Klostermeier U.C."/>
            <person name="Beiko R.G."/>
            <person name="Rosenstiel P."/>
            <person name="Hippler M."/>
            <person name="Laroche J."/>
        </authorList>
    </citation>
    <scope>NUCLEOTIDE SEQUENCE [LARGE SCALE GENOMIC DNA]</scope>
    <source>
        <strain evidence="1 2">CCMP1005</strain>
    </source>
</reference>
<dbReference type="Gene3D" id="2.60.120.920">
    <property type="match status" value="1"/>
</dbReference>
<dbReference type="EMBL" id="AGNL01002105">
    <property type="protein sequence ID" value="EJK76476.1"/>
    <property type="molecule type" value="Genomic_DNA"/>
</dbReference>
<comment type="caution">
    <text evidence="1">The sequence shown here is derived from an EMBL/GenBank/DDBJ whole genome shotgun (WGS) entry which is preliminary data.</text>
</comment>
<protein>
    <recommendedName>
        <fullName evidence="3">SPRY domain-containing protein</fullName>
    </recommendedName>
</protein>
<dbReference type="AlphaFoldDB" id="K0TMS3"/>
<keyword evidence="2" id="KW-1185">Reference proteome</keyword>
<dbReference type="Proteomes" id="UP000266841">
    <property type="component" value="Unassembled WGS sequence"/>
</dbReference>
<evidence type="ECO:0008006" key="3">
    <source>
        <dbReference type="Google" id="ProtNLM"/>
    </source>
</evidence>
<name>K0TMS3_THAOC</name>
<sequence>MADDGGGAKRLKTAEDGKDGVVTAEEAAQLRRRIAELESENEQLRRRGQGEGNHDVLPITVTVDLSRVTTGIVTHISSFLASSRGLLSLALTCKSFGWRQPVSTLNWSLVEEVSRQAVCSRATDDEMDCLPPYVRGTATWLSILHRHEHLLDFDVLLGGCIENQIGDKTAVCATGATGPNCNYSVAVSSSYVMRSGAHYAQFLITGKPYIGIVRPMPGLDVPGLDASAGDFCFIGDDHSFFPDFLAQRSDDWGDSEVHSCDFSCRDGKMNWTNWHDEIEEKDWDGMEVCQSGDTLGMLLNLDEGTLTVYKNNRRLGMMKDELSGQYCWYVNLFNDSADTVSIKRGTLPNSDGATTA</sequence>
<dbReference type="OrthoDB" id="195558at2759"/>
<proteinExistence type="predicted"/>
<accession>K0TMS3</accession>
<evidence type="ECO:0000313" key="2">
    <source>
        <dbReference type="Proteomes" id="UP000266841"/>
    </source>
</evidence>
<gene>
    <name evidence="1" type="ORF">THAOC_01761</name>
</gene>